<name>A0ABS0AXS0_9BACT</name>
<feature type="transmembrane region" description="Helical" evidence="9">
    <location>
        <begin position="31"/>
        <end position="58"/>
    </location>
</feature>
<feature type="transmembrane region" description="Helical" evidence="9">
    <location>
        <begin position="180"/>
        <end position="199"/>
    </location>
</feature>
<feature type="transmembrane region" description="Helical" evidence="9">
    <location>
        <begin position="7"/>
        <end position="25"/>
    </location>
</feature>
<keyword evidence="8 9" id="KW-0472">Membrane</keyword>
<dbReference type="PRINTS" id="PR00166">
    <property type="entry name" value="AROAAPRMEASE"/>
</dbReference>
<evidence type="ECO:0000256" key="4">
    <source>
        <dbReference type="ARBA" id="ARBA00022519"/>
    </source>
</evidence>
<dbReference type="PANTHER" id="PTHR46997">
    <property type="entry name" value="LOW AFFINITY TRYPTOPHAN PERMEASE-RELATED"/>
    <property type="match status" value="1"/>
</dbReference>
<gene>
    <name evidence="10" type="ORF">NEPTK9_000263</name>
</gene>
<feature type="transmembrane region" description="Helical" evidence="9">
    <location>
        <begin position="329"/>
        <end position="352"/>
    </location>
</feature>
<feature type="transmembrane region" description="Helical" evidence="9">
    <location>
        <begin position="305"/>
        <end position="323"/>
    </location>
</feature>
<keyword evidence="6" id="KW-0029">Amino-acid transport</keyword>
<dbReference type="PIRSF" id="PIRSF006060">
    <property type="entry name" value="AA_transporter"/>
    <property type="match status" value="1"/>
</dbReference>
<dbReference type="InterPro" id="IPR018227">
    <property type="entry name" value="Amino_acid_transport_2"/>
</dbReference>
<feature type="transmembrane region" description="Helical" evidence="9">
    <location>
        <begin position="262"/>
        <end position="284"/>
    </location>
</feature>
<comment type="subcellular location">
    <subcellularLocation>
        <location evidence="1">Cell inner membrane</location>
        <topology evidence="1">Multi-pass membrane protein</topology>
    </subcellularLocation>
</comment>
<feature type="transmembrane region" description="Helical" evidence="9">
    <location>
        <begin position="372"/>
        <end position="391"/>
    </location>
</feature>
<dbReference type="Proteomes" id="UP001194714">
    <property type="component" value="Unassembled WGS sequence"/>
</dbReference>
<dbReference type="Gene3D" id="1.20.1740.10">
    <property type="entry name" value="Amino acid/polyamine transporter I"/>
    <property type="match status" value="1"/>
</dbReference>
<evidence type="ECO:0000256" key="8">
    <source>
        <dbReference type="ARBA" id="ARBA00023136"/>
    </source>
</evidence>
<dbReference type="Pfam" id="PF03222">
    <property type="entry name" value="Trp_Tyr_perm"/>
    <property type="match status" value="1"/>
</dbReference>
<dbReference type="RefSeq" id="WP_228546959.1">
    <property type="nucleotide sequence ID" value="NZ_JAAEJV010000003.1"/>
</dbReference>
<keyword evidence="11" id="KW-1185">Reference proteome</keyword>
<evidence type="ECO:0000313" key="10">
    <source>
        <dbReference type="EMBL" id="MBF5058764.1"/>
    </source>
</evidence>
<keyword evidence="5 9" id="KW-0812">Transmembrane</keyword>
<keyword evidence="7 9" id="KW-1133">Transmembrane helix</keyword>
<evidence type="ECO:0000256" key="9">
    <source>
        <dbReference type="SAM" id="Phobius"/>
    </source>
</evidence>
<evidence type="ECO:0000313" key="11">
    <source>
        <dbReference type="Proteomes" id="UP001194714"/>
    </source>
</evidence>
<evidence type="ECO:0000256" key="5">
    <source>
        <dbReference type="ARBA" id="ARBA00022692"/>
    </source>
</evidence>
<evidence type="ECO:0000256" key="2">
    <source>
        <dbReference type="ARBA" id="ARBA00022448"/>
    </source>
</evidence>
<keyword evidence="3" id="KW-1003">Cell membrane</keyword>
<comment type="caution">
    <text evidence="10">The sequence shown here is derived from an EMBL/GenBank/DDBJ whole genome shotgun (WGS) entry which is preliminary data.</text>
</comment>
<feature type="transmembrane region" description="Helical" evidence="9">
    <location>
        <begin position="211"/>
        <end position="230"/>
    </location>
</feature>
<organism evidence="10 11">
    <name type="scientific">Candidatus Neptunichlamydia vexilliferae</name>
    <dbReference type="NCBI Taxonomy" id="1651774"/>
    <lineage>
        <taxon>Bacteria</taxon>
        <taxon>Pseudomonadati</taxon>
        <taxon>Chlamydiota</taxon>
        <taxon>Chlamydiia</taxon>
        <taxon>Parachlamydiales</taxon>
        <taxon>Simkaniaceae</taxon>
        <taxon>Candidatus Neptunichlamydia</taxon>
    </lineage>
</organism>
<accession>A0ABS0AXS0</accession>
<feature type="transmembrane region" description="Helical" evidence="9">
    <location>
        <begin position="79"/>
        <end position="99"/>
    </location>
</feature>
<keyword evidence="4" id="KW-0997">Cell inner membrane</keyword>
<protein>
    <submittedName>
        <fullName evidence="10">Tyrosine-specific transport protein 1</fullName>
    </submittedName>
</protein>
<proteinExistence type="predicted"/>
<dbReference type="PANTHER" id="PTHR46997:SF2">
    <property type="entry name" value="TYROSINE-SPECIFIC TRANSPORT SYSTEM"/>
    <property type="match status" value="1"/>
</dbReference>
<evidence type="ECO:0000256" key="1">
    <source>
        <dbReference type="ARBA" id="ARBA00004429"/>
    </source>
</evidence>
<feature type="transmembrane region" description="Helical" evidence="9">
    <location>
        <begin position="111"/>
        <end position="135"/>
    </location>
</feature>
<evidence type="ECO:0000256" key="3">
    <source>
        <dbReference type="ARBA" id="ARBA00022475"/>
    </source>
</evidence>
<evidence type="ECO:0000256" key="7">
    <source>
        <dbReference type="ARBA" id="ARBA00022989"/>
    </source>
</evidence>
<keyword evidence="2" id="KW-0813">Transport</keyword>
<dbReference type="InterPro" id="IPR013059">
    <property type="entry name" value="Trp_tyr_transpt"/>
</dbReference>
<evidence type="ECO:0000256" key="6">
    <source>
        <dbReference type="ARBA" id="ARBA00022970"/>
    </source>
</evidence>
<dbReference type="EMBL" id="JAAEJV010000003">
    <property type="protein sequence ID" value="MBF5058764.1"/>
    <property type="molecule type" value="Genomic_DNA"/>
</dbReference>
<feature type="transmembrane region" description="Helical" evidence="9">
    <location>
        <begin position="142"/>
        <end position="160"/>
    </location>
</feature>
<reference evidence="10 11" key="1">
    <citation type="submission" date="2020-01" db="EMBL/GenBank/DDBJ databases">
        <title>Draft genome sequence of Cand. Neptunochlamydia vexilliferae K9.</title>
        <authorList>
            <person name="Schulz F."/>
            <person name="Koestlbacher S."/>
            <person name="Wascher F."/>
            <person name="Pizzetti I."/>
            <person name="Horn M."/>
        </authorList>
    </citation>
    <scope>NUCLEOTIDE SEQUENCE [LARGE SCALE GENOMIC DNA]</scope>
    <source>
        <strain evidence="10 11">K9</strain>
    </source>
</reference>
<sequence length="394" mass="42991">MRVISGTFLIAGTMIGAGMLGIPLVTGASGFLPGILVTTIVWFFMYCTGLLFLEVTLWMPDGSNVLSIAHRFLGKGGRLFSGAMFIFLYYCLMIAYFAAGAPLLAEGFSAFGITFTGWEMFALFGVVFGAVVAIGPKSIDRVNIMMSIAMIAAWFVLIGSGAEDVKTERLTSTKWSSMLFAMPVLFSAFGFHNVIPSLCTYLKRDKRALRFALFWGSLLPLIVYIVWQWLIIGAVPQETIAQALREGVPITTAFQSVTGETLFIRVGSFFAFFAIVTSTLGVAFSMVDFLGDGFRLKERTGLKRLGLTLLTFIPPFTLAALNPDIFTTALGVAGGFGEAFLNGLLPIGLLWIGKYSYKLKADLTWLENKGVLALLTVYTLFVIAIEFKIVFMSS</sequence>